<evidence type="ECO:0000313" key="2">
    <source>
        <dbReference type="EMBL" id="KAF2433471.1"/>
    </source>
</evidence>
<keyword evidence="1" id="KW-0472">Membrane</keyword>
<feature type="transmembrane region" description="Helical" evidence="1">
    <location>
        <begin position="84"/>
        <end position="109"/>
    </location>
</feature>
<gene>
    <name evidence="2" type="ORF">EJ08DRAFT_694370</name>
</gene>
<evidence type="ECO:0000313" key="3">
    <source>
        <dbReference type="Proteomes" id="UP000800235"/>
    </source>
</evidence>
<comment type="caution">
    <text evidence="2">The sequence shown here is derived from an EMBL/GenBank/DDBJ whole genome shotgun (WGS) entry which is preliminary data.</text>
</comment>
<dbReference type="EMBL" id="MU007020">
    <property type="protein sequence ID" value="KAF2433471.1"/>
    <property type="molecule type" value="Genomic_DNA"/>
</dbReference>
<keyword evidence="1" id="KW-0812">Transmembrane</keyword>
<evidence type="ECO:0000256" key="1">
    <source>
        <dbReference type="SAM" id="Phobius"/>
    </source>
</evidence>
<reference evidence="2" key="1">
    <citation type="journal article" date="2020" name="Stud. Mycol.">
        <title>101 Dothideomycetes genomes: a test case for predicting lifestyles and emergence of pathogens.</title>
        <authorList>
            <person name="Haridas S."/>
            <person name="Albert R."/>
            <person name="Binder M."/>
            <person name="Bloem J."/>
            <person name="Labutti K."/>
            <person name="Salamov A."/>
            <person name="Andreopoulos B."/>
            <person name="Baker S."/>
            <person name="Barry K."/>
            <person name="Bills G."/>
            <person name="Bluhm B."/>
            <person name="Cannon C."/>
            <person name="Castanera R."/>
            <person name="Culley D."/>
            <person name="Daum C."/>
            <person name="Ezra D."/>
            <person name="Gonzalez J."/>
            <person name="Henrissat B."/>
            <person name="Kuo A."/>
            <person name="Liang C."/>
            <person name="Lipzen A."/>
            <person name="Lutzoni F."/>
            <person name="Magnuson J."/>
            <person name="Mondo S."/>
            <person name="Nolan M."/>
            <person name="Ohm R."/>
            <person name="Pangilinan J."/>
            <person name="Park H.-J."/>
            <person name="Ramirez L."/>
            <person name="Alfaro M."/>
            <person name="Sun H."/>
            <person name="Tritt A."/>
            <person name="Yoshinaga Y."/>
            <person name="Zwiers L.-H."/>
            <person name="Turgeon B."/>
            <person name="Goodwin S."/>
            <person name="Spatafora J."/>
            <person name="Crous P."/>
            <person name="Grigoriev I."/>
        </authorList>
    </citation>
    <scope>NUCLEOTIDE SEQUENCE</scope>
    <source>
        <strain evidence="2">CBS 130266</strain>
    </source>
</reference>
<keyword evidence="3" id="KW-1185">Reference proteome</keyword>
<sequence>MPGIPKGAPQTEINDPPNTPFKAIFGFFLVVALDIFVLLFGTLWAGENRPLQGQRIFLYTFLLPIVTFVHEFGNLILLLNGWSIVYVTLIMHFIFSFLWIAQLIVWGLCDLNISPSERTVFQWCPRPSADLVSGNAKFIIGVLIAATHMWIFGYNMCEVLECQGCLKWPQVRKRLIRMEDGMAQPPAVESIAA</sequence>
<protein>
    <submittedName>
        <fullName evidence="2">Uncharacterized protein</fullName>
    </submittedName>
</protein>
<feature type="transmembrane region" description="Helical" evidence="1">
    <location>
        <begin position="23"/>
        <end position="44"/>
    </location>
</feature>
<keyword evidence="1" id="KW-1133">Transmembrane helix</keyword>
<accession>A0A9P4NXD9</accession>
<organism evidence="2 3">
    <name type="scientific">Tothia fuscella</name>
    <dbReference type="NCBI Taxonomy" id="1048955"/>
    <lineage>
        <taxon>Eukaryota</taxon>
        <taxon>Fungi</taxon>
        <taxon>Dikarya</taxon>
        <taxon>Ascomycota</taxon>
        <taxon>Pezizomycotina</taxon>
        <taxon>Dothideomycetes</taxon>
        <taxon>Pleosporomycetidae</taxon>
        <taxon>Venturiales</taxon>
        <taxon>Cylindrosympodiaceae</taxon>
        <taxon>Tothia</taxon>
    </lineage>
</organism>
<proteinExistence type="predicted"/>
<dbReference type="Proteomes" id="UP000800235">
    <property type="component" value="Unassembled WGS sequence"/>
</dbReference>
<dbReference type="AlphaFoldDB" id="A0A9P4NXD9"/>
<name>A0A9P4NXD9_9PEZI</name>
<feature type="transmembrane region" description="Helical" evidence="1">
    <location>
        <begin position="56"/>
        <end position="78"/>
    </location>
</feature>